<evidence type="ECO:0000256" key="3">
    <source>
        <dbReference type="ARBA" id="ARBA00023242"/>
    </source>
</evidence>
<keyword evidence="3 4" id="KW-0539">Nucleus</keyword>
<dbReference type="SUPFAM" id="SSF50249">
    <property type="entry name" value="Nucleic acid-binding proteins"/>
    <property type="match status" value="1"/>
</dbReference>
<proteinExistence type="inferred from homology"/>
<dbReference type="SMART" id="SM00658">
    <property type="entry name" value="RPOL8c"/>
    <property type="match status" value="1"/>
</dbReference>
<dbReference type="PIRSF" id="PIRSF000779">
    <property type="entry name" value="RNA_pol_Rpb8"/>
    <property type="match status" value="1"/>
</dbReference>
<evidence type="ECO:0000256" key="4">
    <source>
        <dbReference type="PIRNR" id="PIRNR000779"/>
    </source>
</evidence>
<dbReference type="GO" id="GO:0005736">
    <property type="term" value="C:RNA polymerase I complex"/>
    <property type="evidence" value="ECO:0007669"/>
    <property type="project" value="TreeGrafter"/>
</dbReference>
<dbReference type="GO" id="GO:0005666">
    <property type="term" value="C:RNA polymerase III complex"/>
    <property type="evidence" value="ECO:0007669"/>
    <property type="project" value="TreeGrafter"/>
</dbReference>
<dbReference type="AlphaFoldDB" id="A0A7G2CJ66"/>
<reference evidence="5 6" key="1">
    <citation type="submission" date="2020-08" db="EMBL/GenBank/DDBJ databases">
        <authorList>
            <person name="Newling K."/>
            <person name="Davey J."/>
            <person name="Forrester S."/>
        </authorList>
    </citation>
    <scope>NUCLEOTIDE SEQUENCE [LARGE SCALE GENOMIC DNA]</scope>
    <source>
        <strain evidence="6">Crithidia deanei Carvalho (ATCC PRA-265)</strain>
    </source>
</reference>
<dbReference type="Proteomes" id="UP000515908">
    <property type="component" value="Chromosome 12"/>
</dbReference>
<keyword evidence="6" id="KW-1185">Reference proteome</keyword>
<evidence type="ECO:0000256" key="1">
    <source>
        <dbReference type="ARBA" id="ARBA00004123"/>
    </source>
</evidence>
<dbReference type="GO" id="GO:0006351">
    <property type="term" value="P:DNA-templated transcription"/>
    <property type="evidence" value="ECO:0007669"/>
    <property type="project" value="UniProtKB-UniRule"/>
</dbReference>
<dbReference type="OrthoDB" id="20018at2759"/>
<dbReference type="InterPro" id="IPR005570">
    <property type="entry name" value="RPABC3"/>
</dbReference>
<dbReference type="PANTHER" id="PTHR10917">
    <property type="entry name" value="DNA-DIRECTED RNA POLYMERASES I, II, AND III SUBUNIT RPABC3"/>
    <property type="match status" value="1"/>
</dbReference>
<evidence type="ECO:0000313" key="6">
    <source>
        <dbReference type="Proteomes" id="UP000515908"/>
    </source>
</evidence>
<comment type="subcellular location">
    <subcellularLocation>
        <location evidence="1">Nucleus</location>
    </subcellularLocation>
</comment>
<sequence>MSKNPIIFEDTFTVTANNRVDAVYQRVSRIQCTNETGDMTIESDINTEVFPIPLNQRLTITLANSLELSANEAGKEGGKHYDHSIYHRETLLNDCDYAMHGRVYSHEVKKDESSETMRVKVHVSCGGLLTQISGKPNSLRDIHYNNDVYILIKKSD</sequence>
<comment type="function">
    <text evidence="4">DNA-dependent RNA polymerase catalyzes the transcription of DNA into RNA using the four ribonucleoside triphosphates as substrates. Common component of RNA polymerases I, II and III which synthesize ribosomal RNA precursors, mRNA precursors and many functional non-coding RNAs, and small RNAs, such as 5S rRNA and tRNAs, respectively.</text>
</comment>
<dbReference type="GO" id="GO:0003899">
    <property type="term" value="F:DNA-directed RNA polymerase activity"/>
    <property type="evidence" value="ECO:0007669"/>
    <property type="project" value="UniProtKB-UniRule"/>
</dbReference>
<evidence type="ECO:0000256" key="2">
    <source>
        <dbReference type="ARBA" id="ARBA00008912"/>
    </source>
</evidence>
<evidence type="ECO:0000313" key="5">
    <source>
        <dbReference type="EMBL" id="CAD2218984.1"/>
    </source>
</evidence>
<protein>
    <recommendedName>
        <fullName evidence="4">DNA-directed RNA polymerases I, II, and III subunit RPABC3</fullName>
    </recommendedName>
</protein>
<dbReference type="PANTHER" id="PTHR10917:SF0">
    <property type="entry name" value="DNA-DIRECTED RNA POLYMERASES I, II, AND III SUBUNIT RPABC3"/>
    <property type="match status" value="1"/>
</dbReference>
<comment type="similarity">
    <text evidence="2 4">Belongs to the eukaryotic RPB8 RNA polymerase subunit family.</text>
</comment>
<name>A0A7G2CJ66_9TRYP</name>
<dbReference type="Gene3D" id="2.40.50.140">
    <property type="entry name" value="Nucleic acid-binding proteins"/>
    <property type="match status" value="1"/>
</dbReference>
<dbReference type="VEuPathDB" id="TriTrypDB:ADEAN_000647700"/>
<dbReference type="InterPro" id="IPR012340">
    <property type="entry name" value="NA-bd_OB-fold"/>
</dbReference>
<accession>A0A7G2CJ66</accession>
<dbReference type="GO" id="GO:0005665">
    <property type="term" value="C:RNA polymerase II, core complex"/>
    <property type="evidence" value="ECO:0007669"/>
    <property type="project" value="UniProtKB-UniRule"/>
</dbReference>
<dbReference type="EMBL" id="LR877156">
    <property type="protein sequence ID" value="CAD2218984.1"/>
    <property type="molecule type" value="Genomic_DNA"/>
</dbReference>
<dbReference type="Pfam" id="PF03870">
    <property type="entry name" value="RNA_pol_Rpb8"/>
    <property type="match status" value="1"/>
</dbReference>
<gene>
    <name evidence="5" type="ORF">ADEAN_000647700</name>
</gene>
<organism evidence="5 6">
    <name type="scientific">Angomonas deanei</name>
    <dbReference type="NCBI Taxonomy" id="59799"/>
    <lineage>
        <taxon>Eukaryota</taxon>
        <taxon>Discoba</taxon>
        <taxon>Euglenozoa</taxon>
        <taxon>Kinetoplastea</taxon>
        <taxon>Metakinetoplastina</taxon>
        <taxon>Trypanosomatida</taxon>
        <taxon>Trypanosomatidae</taxon>
        <taxon>Strigomonadinae</taxon>
        <taxon>Angomonas</taxon>
    </lineage>
</organism>